<comment type="caution">
    <text evidence="8">Lacks conserved residue(s) required for the propagation of feature annotation.</text>
</comment>
<dbReference type="Proteomes" id="UP000294299">
    <property type="component" value="Chromosome NFRAN"/>
</dbReference>
<gene>
    <name evidence="9" type="primary">ppnK</name>
    <name evidence="8" type="synonym">nadK</name>
    <name evidence="9" type="ORF">NFRAN_0433</name>
</gene>
<keyword evidence="10" id="KW-1185">Reference proteome</keyword>
<dbReference type="RefSeq" id="WP_172602040.1">
    <property type="nucleotide sequence ID" value="NZ_LR216287.1"/>
</dbReference>
<protein>
    <recommendedName>
        <fullName evidence="8">NAD kinase</fullName>
        <ecNumber evidence="8">2.7.1.23</ecNumber>
    </recommendedName>
    <alternativeName>
        <fullName evidence="8">ATP-dependent NAD kinase</fullName>
    </alternativeName>
</protein>
<accession>A0A484I922</accession>
<evidence type="ECO:0000256" key="5">
    <source>
        <dbReference type="ARBA" id="ARBA00022840"/>
    </source>
</evidence>
<feature type="binding site" evidence="8">
    <location>
        <position position="146"/>
    </location>
    <ligand>
        <name>NAD(+)</name>
        <dbReference type="ChEBI" id="CHEBI:57540"/>
    </ligand>
</feature>
<dbReference type="GO" id="GO:0005524">
    <property type="term" value="F:ATP binding"/>
    <property type="evidence" value="ECO:0007669"/>
    <property type="project" value="UniProtKB-KW"/>
</dbReference>
<organism evidence="9 10">
    <name type="scientific">Candidatus Nitrosocosmicus franklandianus</name>
    <dbReference type="NCBI Taxonomy" id="1798806"/>
    <lineage>
        <taxon>Archaea</taxon>
        <taxon>Nitrososphaerota</taxon>
        <taxon>Nitrososphaeria</taxon>
        <taxon>Nitrososphaerales</taxon>
        <taxon>Nitrososphaeraceae</taxon>
        <taxon>Candidatus Nitrosocosmicus</taxon>
    </lineage>
</organism>
<evidence type="ECO:0000256" key="4">
    <source>
        <dbReference type="ARBA" id="ARBA00022777"/>
    </source>
</evidence>
<evidence type="ECO:0000256" key="2">
    <source>
        <dbReference type="ARBA" id="ARBA00022679"/>
    </source>
</evidence>
<dbReference type="GO" id="GO:0046872">
    <property type="term" value="F:metal ion binding"/>
    <property type="evidence" value="ECO:0007669"/>
    <property type="project" value="UniProtKB-UniRule"/>
</dbReference>
<dbReference type="KEGG" id="nfn:NFRAN_0433"/>
<evidence type="ECO:0000256" key="1">
    <source>
        <dbReference type="ARBA" id="ARBA00022490"/>
    </source>
</evidence>
<dbReference type="InterPro" id="IPR002504">
    <property type="entry name" value="NADK"/>
</dbReference>
<comment type="subcellular location">
    <subcellularLocation>
        <location evidence="8">Cytoplasm</location>
    </subcellularLocation>
</comment>
<dbReference type="GO" id="GO:0006741">
    <property type="term" value="P:NADP+ biosynthetic process"/>
    <property type="evidence" value="ECO:0007669"/>
    <property type="project" value="UniProtKB-UniRule"/>
</dbReference>
<proteinExistence type="inferred from homology"/>
<comment type="similarity">
    <text evidence="8">Belongs to the NAD kinase family.</text>
</comment>
<evidence type="ECO:0000256" key="6">
    <source>
        <dbReference type="ARBA" id="ARBA00022857"/>
    </source>
</evidence>
<comment type="catalytic activity">
    <reaction evidence="8">
        <text>NAD(+) + ATP = ADP + NADP(+) + H(+)</text>
        <dbReference type="Rhea" id="RHEA:18629"/>
        <dbReference type="ChEBI" id="CHEBI:15378"/>
        <dbReference type="ChEBI" id="CHEBI:30616"/>
        <dbReference type="ChEBI" id="CHEBI:57540"/>
        <dbReference type="ChEBI" id="CHEBI:58349"/>
        <dbReference type="ChEBI" id="CHEBI:456216"/>
        <dbReference type="EC" id="2.7.1.23"/>
    </reaction>
</comment>
<comment type="cofactor">
    <cofactor evidence="8">
        <name>a divalent metal cation</name>
        <dbReference type="ChEBI" id="CHEBI:60240"/>
    </cofactor>
</comment>
<dbReference type="OrthoDB" id="77798at2157"/>
<keyword evidence="3 8" id="KW-0547">Nucleotide-binding</keyword>
<evidence type="ECO:0000256" key="7">
    <source>
        <dbReference type="ARBA" id="ARBA00023027"/>
    </source>
</evidence>
<feature type="binding site" evidence="8">
    <location>
        <position position="162"/>
    </location>
    <ligand>
        <name>NAD(+)</name>
        <dbReference type="ChEBI" id="CHEBI:57540"/>
    </ligand>
</feature>
<keyword evidence="7 8" id="KW-0520">NAD</keyword>
<feature type="binding site" evidence="8">
    <location>
        <position position="229"/>
    </location>
    <ligand>
        <name>NAD(+)</name>
        <dbReference type="ChEBI" id="CHEBI:57540"/>
    </ligand>
</feature>
<dbReference type="PANTHER" id="PTHR20275:SF43">
    <property type="entry name" value="BIFUNCTIONAL NADP PHOSPHATASE_NAD KINASE"/>
    <property type="match status" value="1"/>
</dbReference>
<feature type="binding site" evidence="8">
    <location>
        <position position="70"/>
    </location>
    <ligand>
        <name>NAD(+)</name>
        <dbReference type="ChEBI" id="CHEBI:57540"/>
    </ligand>
</feature>
<reference evidence="9 10" key="1">
    <citation type="submission" date="2019-02" db="EMBL/GenBank/DDBJ databases">
        <authorList>
            <person name="Lehtovirta-Morley E L."/>
        </authorList>
    </citation>
    <scope>NUCLEOTIDE SEQUENCE [LARGE SCALE GENOMIC DNA]</scope>
    <source>
        <strain evidence="9">NFRAN1</strain>
    </source>
</reference>
<feature type="binding site" evidence="8">
    <location>
        <begin position="65"/>
        <end position="66"/>
    </location>
    <ligand>
        <name>NAD(+)</name>
        <dbReference type="ChEBI" id="CHEBI:57540"/>
    </ligand>
</feature>
<dbReference type="GeneID" id="39419971"/>
<keyword evidence="1 8" id="KW-0963">Cytoplasm</keyword>
<feature type="binding site" evidence="8">
    <location>
        <begin position="135"/>
        <end position="136"/>
    </location>
    <ligand>
        <name>NAD(+)</name>
        <dbReference type="ChEBI" id="CHEBI:57540"/>
    </ligand>
</feature>
<dbReference type="InterPro" id="IPR017437">
    <property type="entry name" value="ATP-NAD_kinase_PpnK-typ_C"/>
</dbReference>
<keyword evidence="4 8" id="KW-0418">Kinase</keyword>
<comment type="function">
    <text evidence="8">Involved in the regulation of the intracellular balance of NAD and NADP, and is a key enzyme in the biosynthesis of NADP. Catalyzes specifically the phosphorylation on 2'-hydroxyl of the adenosine moiety of NAD to yield NADP.</text>
</comment>
<feature type="binding site" evidence="8">
    <location>
        <position position="164"/>
    </location>
    <ligand>
        <name>NAD(+)</name>
        <dbReference type="ChEBI" id="CHEBI:57540"/>
    </ligand>
</feature>
<sequence length="268" mass="29875">MIKRIRSVAFFTKRNNEESEKVSFILKSKLTKKGVEIIEFKKDAIHNTKYFSEKPLDFAIAIGGDGTTIKAFRTLPSEVPVLCVNAGGTRGILSEVSKDSINKIIEPLLNGEFFLDKRTRIIAQIGNDTTVPVLNDFVLMRSELDKTPIFTLFMNDSSLSQKMDGMIISTPTGSTGHALSNNGPIIHEQLDCILVTPIGSVNRVPSFVAPLNGIKVSVNHDTQLIMDGQMTRSIPKNHMISIKKYQDDALFIRFKMNDLRQLTKLGFT</sequence>
<dbReference type="Pfam" id="PF01513">
    <property type="entry name" value="NAD_kinase"/>
    <property type="match status" value="1"/>
</dbReference>
<feature type="active site" description="Proton acceptor" evidence="8">
    <location>
        <position position="65"/>
    </location>
</feature>
<dbReference type="PANTHER" id="PTHR20275">
    <property type="entry name" value="NAD KINASE"/>
    <property type="match status" value="1"/>
</dbReference>
<keyword evidence="2 8" id="KW-0808">Transferase</keyword>
<dbReference type="Gene3D" id="2.60.200.30">
    <property type="entry name" value="Probable inorganic polyphosphate/atp-NAD kinase, domain 2"/>
    <property type="match status" value="1"/>
</dbReference>
<keyword evidence="6 8" id="KW-0521">NADP</keyword>
<dbReference type="GO" id="GO:0003951">
    <property type="term" value="F:NAD+ kinase activity"/>
    <property type="evidence" value="ECO:0007669"/>
    <property type="project" value="UniProtKB-UniRule"/>
</dbReference>
<dbReference type="HAMAP" id="MF_00361">
    <property type="entry name" value="NAD_kinase"/>
    <property type="match status" value="1"/>
</dbReference>
<dbReference type="GO" id="GO:0005737">
    <property type="term" value="C:cytoplasm"/>
    <property type="evidence" value="ECO:0007669"/>
    <property type="project" value="UniProtKB-SubCell"/>
</dbReference>
<dbReference type="SUPFAM" id="SSF111331">
    <property type="entry name" value="NAD kinase/diacylglycerol kinase-like"/>
    <property type="match status" value="1"/>
</dbReference>
<dbReference type="Gene3D" id="3.40.50.10330">
    <property type="entry name" value="Probable inorganic polyphosphate/atp-NAD kinase, domain 1"/>
    <property type="match status" value="1"/>
</dbReference>
<dbReference type="AlphaFoldDB" id="A0A484I922"/>
<dbReference type="Pfam" id="PF20143">
    <property type="entry name" value="NAD_kinase_C"/>
    <property type="match status" value="1"/>
</dbReference>
<evidence type="ECO:0000256" key="3">
    <source>
        <dbReference type="ARBA" id="ARBA00022741"/>
    </source>
</evidence>
<evidence type="ECO:0000256" key="8">
    <source>
        <dbReference type="HAMAP-Rule" id="MF_00361"/>
    </source>
</evidence>
<dbReference type="EC" id="2.7.1.23" evidence="8"/>
<dbReference type="InterPro" id="IPR016064">
    <property type="entry name" value="NAD/diacylglycerol_kinase_sf"/>
</dbReference>
<evidence type="ECO:0000313" key="10">
    <source>
        <dbReference type="Proteomes" id="UP000294299"/>
    </source>
</evidence>
<dbReference type="GO" id="GO:0019674">
    <property type="term" value="P:NAD+ metabolic process"/>
    <property type="evidence" value="ECO:0007669"/>
    <property type="project" value="InterPro"/>
</dbReference>
<evidence type="ECO:0000313" key="9">
    <source>
        <dbReference type="EMBL" id="VFJ12754.1"/>
    </source>
</evidence>
<dbReference type="EMBL" id="LR216287">
    <property type="protein sequence ID" value="VFJ12754.1"/>
    <property type="molecule type" value="Genomic_DNA"/>
</dbReference>
<feature type="binding site" evidence="8">
    <location>
        <begin position="175"/>
        <end position="180"/>
    </location>
    <ligand>
        <name>NAD(+)</name>
        <dbReference type="ChEBI" id="CHEBI:57540"/>
    </ligand>
</feature>
<keyword evidence="5 8" id="KW-0067">ATP-binding</keyword>
<name>A0A484I922_9ARCH</name>
<dbReference type="InterPro" id="IPR017438">
    <property type="entry name" value="ATP-NAD_kinase_N"/>
</dbReference>